<sequence>MSRDRQWYKARCGFEEMELPRAVAFGAHVIATKAPLVVLDTLDDERFRENPIVTGPAKVRFYAGAPILTPSGHAIGTVFVLDTEPRATCNIEPLKQLAAVAMANIERHKSIGRST</sequence>
<dbReference type="VEuPathDB" id="FungiDB:SPRG_01388"/>
<keyword evidence="3" id="KW-1185">Reference proteome</keyword>
<dbReference type="KEGG" id="spar:SPRG_01388"/>
<evidence type="ECO:0000259" key="1">
    <source>
        <dbReference type="Pfam" id="PF01590"/>
    </source>
</evidence>
<dbReference type="Pfam" id="PF01590">
    <property type="entry name" value="GAF"/>
    <property type="match status" value="1"/>
</dbReference>
<accession>A0A067D543</accession>
<dbReference type="Proteomes" id="UP000030745">
    <property type="component" value="Unassembled WGS sequence"/>
</dbReference>
<dbReference type="OrthoDB" id="71736at2759"/>
<name>A0A067D543_SAPPC</name>
<proteinExistence type="predicted"/>
<reference evidence="2 3" key="1">
    <citation type="journal article" date="2013" name="PLoS Genet.">
        <title>Distinctive expansion of potential virulence genes in the genome of the oomycete fish pathogen Saprolegnia parasitica.</title>
        <authorList>
            <person name="Jiang R.H."/>
            <person name="de Bruijn I."/>
            <person name="Haas B.J."/>
            <person name="Belmonte R."/>
            <person name="Lobach L."/>
            <person name="Christie J."/>
            <person name="van den Ackerveken G."/>
            <person name="Bottin A."/>
            <person name="Bulone V."/>
            <person name="Diaz-Moreno S.M."/>
            <person name="Dumas B."/>
            <person name="Fan L."/>
            <person name="Gaulin E."/>
            <person name="Govers F."/>
            <person name="Grenville-Briggs L.J."/>
            <person name="Horner N.R."/>
            <person name="Levin J.Z."/>
            <person name="Mammella M."/>
            <person name="Meijer H.J."/>
            <person name="Morris P."/>
            <person name="Nusbaum C."/>
            <person name="Oome S."/>
            <person name="Phillips A.J."/>
            <person name="van Rooyen D."/>
            <person name="Rzeszutek E."/>
            <person name="Saraiva M."/>
            <person name="Secombes C.J."/>
            <person name="Seidl M.F."/>
            <person name="Snel B."/>
            <person name="Stassen J.H."/>
            <person name="Sykes S."/>
            <person name="Tripathy S."/>
            <person name="van den Berg H."/>
            <person name="Vega-Arreguin J.C."/>
            <person name="Wawra S."/>
            <person name="Young S.K."/>
            <person name="Zeng Q."/>
            <person name="Dieguez-Uribeondo J."/>
            <person name="Russ C."/>
            <person name="Tyler B.M."/>
            <person name="van West P."/>
        </authorList>
    </citation>
    <scope>NUCLEOTIDE SEQUENCE [LARGE SCALE GENOMIC DNA]</scope>
    <source>
        <strain evidence="2 3">CBS 223.65</strain>
    </source>
</reference>
<feature type="domain" description="GAF" evidence="1">
    <location>
        <begin position="4"/>
        <end position="98"/>
    </location>
</feature>
<dbReference type="Gene3D" id="3.30.450.40">
    <property type="match status" value="1"/>
</dbReference>
<dbReference type="PANTHER" id="PTHR43102:SF2">
    <property type="entry name" value="GAF DOMAIN-CONTAINING PROTEIN"/>
    <property type="match status" value="1"/>
</dbReference>
<dbReference type="SUPFAM" id="SSF55781">
    <property type="entry name" value="GAF domain-like"/>
    <property type="match status" value="1"/>
</dbReference>
<dbReference type="GeneID" id="24123981"/>
<dbReference type="InterPro" id="IPR029016">
    <property type="entry name" value="GAF-like_dom_sf"/>
</dbReference>
<dbReference type="EMBL" id="KK583191">
    <property type="protein sequence ID" value="KDO34117.1"/>
    <property type="molecule type" value="Genomic_DNA"/>
</dbReference>
<dbReference type="PANTHER" id="PTHR43102">
    <property type="entry name" value="SLR1143 PROTEIN"/>
    <property type="match status" value="1"/>
</dbReference>
<protein>
    <recommendedName>
        <fullName evidence="1">GAF domain-containing protein</fullName>
    </recommendedName>
</protein>
<organism evidence="2 3">
    <name type="scientific">Saprolegnia parasitica (strain CBS 223.65)</name>
    <dbReference type="NCBI Taxonomy" id="695850"/>
    <lineage>
        <taxon>Eukaryota</taxon>
        <taxon>Sar</taxon>
        <taxon>Stramenopiles</taxon>
        <taxon>Oomycota</taxon>
        <taxon>Saprolegniomycetes</taxon>
        <taxon>Saprolegniales</taxon>
        <taxon>Saprolegniaceae</taxon>
        <taxon>Saprolegnia</taxon>
    </lineage>
</organism>
<dbReference type="AlphaFoldDB" id="A0A067D543"/>
<dbReference type="RefSeq" id="XP_012194995.1">
    <property type="nucleotide sequence ID" value="XM_012339605.1"/>
</dbReference>
<dbReference type="InterPro" id="IPR003018">
    <property type="entry name" value="GAF"/>
</dbReference>
<evidence type="ECO:0000313" key="2">
    <source>
        <dbReference type="EMBL" id="KDO34117.1"/>
    </source>
</evidence>
<gene>
    <name evidence="2" type="ORF">SPRG_01388</name>
</gene>
<evidence type="ECO:0000313" key="3">
    <source>
        <dbReference type="Proteomes" id="UP000030745"/>
    </source>
</evidence>